<evidence type="ECO:0000256" key="4">
    <source>
        <dbReference type="ARBA" id="ARBA00022723"/>
    </source>
</evidence>
<dbReference type="Gene3D" id="1.10.1280.10">
    <property type="entry name" value="Di-copper center containing domain from catechol oxidase"/>
    <property type="match status" value="1"/>
</dbReference>
<evidence type="ECO:0000256" key="1">
    <source>
        <dbReference type="ARBA" id="ARBA00001973"/>
    </source>
</evidence>
<feature type="chain" id="PRO_5034897127" description="tyrosinase" evidence="12">
    <location>
        <begin position="27"/>
        <end position="677"/>
    </location>
</feature>
<evidence type="ECO:0000256" key="12">
    <source>
        <dbReference type="SAM" id="SignalP"/>
    </source>
</evidence>
<keyword evidence="8" id="KW-0470">Melanin biosynthesis</keyword>
<feature type="domain" description="Tyrosinase copper-binding" evidence="13">
    <location>
        <begin position="332"/>
        <end position="343"/>
    </location>
</feature>
<dbReference type="GO" id="GO:0004503">
    <property type="term" value="F:tyrosinase activity"/>
    <property type="evidence" value="ECO:0007669"/>
    <property type="project" value="UniProtKB-EC"/>
</dbReference>
<dbReference type="Pfam" id="PF00264">
    <property type="entry name" value="Tyrosinase"/>
    <property type="match status" value="1"/>
</dbReference>
<evidence type="ECO:0000256" key="2">
    <source>
        <dbReference type="ARBA" id="ARBA00009928"/>
    </source>
</evidence>
<evidence type="ECO:0000256" key="7">
    <source>
        <dbReference type="ARBA" id="ARBA00023033"/>
    </source>
</evidence>
<feature type="region of interest" description="Disordered" evidence="11">
    <location>
        <begin position="427"/>
        <end position="447"/>
    </location>
</feature>
<dbReference type="Pfam" id="PF18132">
    <property type="entry name" value="Tyrosinase_C"/>
    <property type="match status" value="1"/>
</dbReference>
<name>A0A8E2DWK1_9PEZI</name>
<dbReference type="Gene3D" id="2.60.310.20">
    <property type="match status" value="1"/>
</dbReference>
<proteinExistence type="inferred from homology"/>
<comment type="catalytic activity">
    <reaction evidence="9">
        <text>2 L-dopa + O2 = 2 L-dopaquinone + 2 H2O</text>
        <dbReference type="Rhea" id="RHEA:34287"/>
        <dbReference type="ChEBI" id="CHEBI:15377"/>
        <dbReference type="ChEBI" id="CHEBI:15379"/>
        <dbReference type="ChEBI" id="CHEBI:57504"/>
        <dbReference type="ChEBI" id="CHEBI:57924"/>
        <dbReference type="EC" id="1.14.18.1"/>
    </reaction>
</comment>
<keyword evidence="15" id="KW-1185">Reference proteome</keyword>
<accession>A0A8E2DWK1</accession>
<dbReference type="EC" id="1.14.18.1" evidence="3"/>
<evidence type="ECO:0000256" key="6">
    <source>
        <dbReference type="ARBA" id="ARBA00023008"/>
    </source>
</evidence>
<evidence type="ECO:0000256" key="8">
    <source>
        <dbReference type="ARBA" id="ARBA00023101"/>
    </source>
</evidence>
<dbReference type="GO" id="GO:0042438">
    <property type="term" value="P:melanin biosynthetic process"/>
    <property type="evidence" value="ECO:0007669"/>
    <property type="project" value="UniProtKB-KW"/>
</dbReference>
<dbReference type="Proteomes" id="UP000250266">
    <property type="component" value="Unassembled WGS sequence"/>
</dbReference>
<comment type="cofactor">
    <cofactor evidence="1">
        <name>Cu(2+)</name>
        <dbReference type="ChEBI" id="CHEBI:29036"/>
    </cofactor>
</comment>
<comment type="similarity">
    <text evidence="2">Belongs to the tyrosinase family.</text>
</comment>
<dbReference type="InterPro" id="IPR002227">
    <property type="entry name" value="Tyrosinase_Cu-bd"/>
</dbReference>
<keyword evidence="5" id="KW-0560">Oxidoreductase</keyword>
<evidence type="ECO:0000313" key="14">
    <source>
        <dbReference type="EMBL" id="OCK73056.1"/>
    </source>
</evidence>
<feature type="signal peptide" evidence="12">
    <location>
        <begin position="1"/>
        <end position="26"/>
    </location>
</feature>
<keyword evidence="12" id="KW-0732">Signal</keyword>
<organism evidence="14 15">
    <name type="scientific">Lepidopterella palustris CBS 459.81</name>
    <dbReference type="NCBI Taxonomy" id="1314670"/>
    <lineage>
        <taxon>Eukaryota</taxon>
        <taxon>Fungi</taxon>
        <taxon>Dikarya</taxon>
        <taxon>Ascomycota</taxon>
        <taxon>Pezizomycotina</taxon>
        <taxon>Dothideomycetes</taxon>
        <taxon>Pleosporomycetidae</taxon>
        <taxon>Mytilinidiales</taxon>
        <taxon>Argynnaceae</taxon>
        <taxon>Lepidopterella</taxon>
    </lineage>
</organism>
<dbReference type="InterPro" id="IPR008922">
    <property type="entry name" value="Di-copper_centre_dom_sf"/>
</dbReference>
<keyword evidence="7" id="KW-0503">Monooxygenase</keyword>
<dbReference type="AlphaFoldDB" id="A0A8E2DWK1"/>
<evidence type="ECO:0000256" key="3">
    <source>
        <dbReference type="ARBA" id="ARBA00011906"/>
    </source>
</evidence>
<dbReference type="PANTHER" id="PTHR11474:SF76">
    <property type="entry name" value="SHKT DOMAIN-CONTAINING PROTEIN"/>
    <property type="match status" value="1"/>
</dbReference>
<dbReference type="PRINTS" id="PR00092">
    <property type="entry name" value="TYROSINASE"/>
</dbReference>
<evidence type="ECO:0000256" key="5">
    <source>
        <dbReference type="ARBA" id="ARBA00023002"/>
    </source>
</evidence>
<comment type="catalytic activity">
    <reaction evidence="10">
        <text>L-tyrosine + O2 = L-dopaquinone + H2O</text>
        <dbReference type="Rhea" id="RHEA:18117"/>
        <dbReference type="ChEBI" id="CHEBI:15377"/>
        <dbReference type="ChEBI" id="CHEBI:15379"/>
        <dbReference type="ChEBI" id="CHEBI:57924"/>
        <dbReference type="ChEBI" id="CHEBI:58315"/>
        <dbReference type="EC" id="1.14.18.1"/>
    </reaction>
</comment>
<dbReference type="GO" id="GO:0046872">
    <property type="term" value="F:metal ion binding"/>
    <property type="evidence" value="ECO:0007669"/>
    <property type="project" value="UniProtKB-KW"/>
</dbReference>
<dbReference type="InterPro" id="IPR050316">
    <property type="entry name" value="Tyrosinase/Hemocyanin"/>
</dbReference>
<dbReference type="OrthoDB" id="6132182at2759"/>
<sequence>MASVRQPRTLLPILFALFFFLQSVVAANSHQHKHRSKLETIEERSNILKKRATIAVTGITGSVYPRLEIRTLANNADQWNLYLLGMQRFQAVDQSDPLSYYQIAGIHGRPYVPWNGVQGVNQGGMCPHVSNLFWTWHRPYLALFEQVWYSHVQEVVNSFPASQQSRWATAASTIRIPYWDWAMAPPSGQSDVPTLIRDKTVSVTTPSGQQTIDNPLYQYTFHPVSNDLGGFPYNTWPTTLRRPVDSNAALTRSNNNDFASIMDSNRISLRDRVYNLFVTTAQFVQVSTEATGEGTGNPSSHDSFEGIHDSIHVISGGESGGHMYYLDYSAFDPVFWLHHCNVDRQMAIWQVLQPDTYVVSGIQTQNNWQWSAGQVKNAYTPLKPFTKDVNGNYFTSMDIKSTSVLGYVYPETGSGSSQSSVRSAVNSLYGPGSSSSKRSISGRSDEFDGRPIRSGDYEYLLNINAHKYSLNGSYTISAFLGNVSSNSTGWATSPNLVGSNGVLAMWGSMGNASAVEIEGCIPLTTSLQGKVATGELESMQPYHVSKYLKTHLTWTVVGPGGVVVPPDQVPGLHISVSSCPVEPAVAHDEFPTWIGTPQVMANVTVGKPAGAPYTPPSSTVVPYYPGSPNSPYYPTSTMSAPWYNPSNPAAEPGYCVVDQTVVYVDQHGNYLYEEKNS</sequence>
<dbReference type="EMBL" id="KV746016">
    <property type="protein sequence ID" value="OCK73056.1"/>
    <property type="molecule type" value="Genomic_DNA"/>
</dbReference>
<feature type="compositionally biased region" description="Low complexity" evidence="11">
    <location>
        <begin position="427"/>
        <end position="442"/>
    </location>
</feature>
<dbReference type="PROSITE" id="PS00498">
    <property type="entry name" value="TYROSINASE_2"/>
    <property type="match status" value="1"/>
</dbReference>
<keyword evidence="6" id="KW-0186">Copper</keyword>
<evidence type="ECO:0000256" key="10">
    <source>
        <dbReference type="ARBA" id="ARBA00048881"/>
    </source>
</evidence>
<evidence type="ECO:0000313" key="15">
    <source>
        <dbReference type="Proteomes" id="UP000250266"/>
    </source>
</evidence>
<evidence type="ECO:0000256" key="11">
    <source>
        <dbReference type="SAM" id="MobiDB-lite"/>
    </source>
</evidence>
<evidence type="ECO:0000259" key="13">
    <source>
        <dbReference type="PROSITE" id="PS00498"/>
    </source>
</evidence>
<dbReference type="SUPFAM" id="SSF48056">
    <property type="entry name" value="Di-copper centre-containing domain"/>
    <property type="match status" value="1"/>
</dbReference>
<gene>
    <name evidence="14" type="ORF">K432DRAFT_387572</name>
</gene>
<keyword evidence="4" id="KW-0479">Metal-binding</keyword>
<dbReference type="InterPro" id="IPR041640">
    <property type="entry name" value="Tyrosinase_C"/>
</dbReference>
<dbReference type="PANTHER" id="PTHR11474">
    <property type="entry name" value="TYROSINASE FAMILY MEMBER"/>
    <property type="match status" value="1"/>
</dbReference>
<protein>
    <recommendedName>
        <fullName evidence="3">tyrosinase</fullName>
        <ecNumber evidence="3">1.14.18.1</ecNumber>
    </recommendedName>
</protein>
<evidence type="ECO:0000256" key="9">
    <source>
        <dbReference type="ARBA" id="ARBA00048233"/>
    </source>
</evidence>
<reference evidence="14 15" key="1">
    <citation type="journal article" date="2016" name="Nat. Commun.">
        <title>Ectomycorrhizal ecology is imprinted in the genome of the dominant symbiotic fungus Cenococcum geophilum.</title>
        <authorList>
            <consortium name="DOE Joint Genome Institute"/>
            <person name="Peter M."/>
            <person name="Kohler A."/>
            <person name="Ohm R.A."/>
            <person name="Kuo A."/>
            <person name="Krutzmann J."/>
            <person name="Morin E."/>
            <person name="Arend M."/>
            <person name="Barry K.W."/>
            <person name="Binder M."/>
            <person name="Choi C."/>
            <person name="Clum A."/>
            <person name="Copeland A."/>
            <person name="Grisel N."/>
            <person name="Haridas S."/>
            <person name="Kipfer T."/>
            <person name="LaButti K."/>
            <person name="Lindquist E."/>
            <person name="Lipzen A."/>
            <person name="Maire R."/>
            <person name="Meier B."/>
            <person name="Mihaltcheva S."/>
            <person name="Molinier V."/>
            <person name="Murat C."/>
            <person name="Poggeler S."/>
            <person name="Quandt C.A."/>
            <person name="Sperisen C."/>
            <person name="Tritt A."/>
            <person name="Tisserant E."/>
            <person name="Crous P.W."/>
            <person name="Henrissat B."/>
            <person name="Nehls U."/>
            <person name="Egli S."/>
            <person name="Spatafora J.W."/>
            <person name="Grigoriev I.V."/>
            <person name="Martin F.M."/>
        </authorList>
    </citation>
    <scope>NUCLEOTIDE SEQUENCE [LARGE SCALE GENOMIC DNA]</scope>
    <source>
        <strain evidence="14 15">CBS 459.81</strain>
    </source>
</reference>